<evidence type="ECO:0000256" key="3">
    <source>
        <dbReference type="ARBA" id="ARBA00004496"/>
    </source>
</evidence>
<proteinExistence type="inferred from homology"/>
<keyword evidence="9 16" id="KW-0521">NADP</keyword>
<evidence type="ECO:0000256" key="2">
    <source>
        <dbReference type="ARBA" id="ARBA00003921"/>
    </source>
</evidence>
<comment type="subcellular location">
    <subcellularLocation>
        <location evidence="3 16">Cytoplasm</location>
    </subcellularLocation>
</comment>
<accession>A0A0G0ET21</accession>
<dbReference type="Gene3D" id="3.90.78.10">
    <property type="entry name" value="UDP-N-acetylenolpyruvoylglucosamine reductase, C-terminal domain"/>
    <property type="match status" value="1"/>
</dbReference>
<evidence type="ECO:0000256" key="11">
    <source>
        <dbReference type="ARBA" id="ARBA00022984"/>
    </source>
</evidence>
<feature type="active site" description="Proton donor" evidence="16">
    <location>
        <position position="211"/>
    </location>
</feature>
<feature type="active site" evidence="16">
    <location>
        <position position="301"/>
    </location>
</feature>
<evidence type="ECO:0000256" key="14">
    <source>
        <dbReference type="ARBA" id="ARBA00023316"/>
    </source>
</evidence>
<dbReference type="InterPro" id="IPR006094">
    <property type="entry name" value="Oxid_FAD_bind_N"/>
</dbReference>
<dbReference type="NCBIfam" id="TIGR00179">
    <property type="entry name" value="murB"/>
    <property type="match status" value="1"/>
</dbReference>
<comment type="function">
    <text evidence="2 16">Cell wall formation.</text>
</comment>
<dbReference type="InterPro" id="IPR016166">
    <property type="entry name" value="FAD-bd_PCMH"/>
</dbReference>
<evidence type="ECO:0000256" key="9">
    <source>
        <dbReference type="ARBA" id="ARBA00022857"/>
    </source>
</evidence>
<dbReference type="GO" id="GO:0005829">
    <property type="term" value="C:cytosol"/>
    <property type="evidence" value="ECO:0007669"/>
    <property type="project" value="TreeGrafter"/>
</dbReference>
<evidence type="ECO:0000256" key="7">
    <source>
        <dbReference type="ARBA" id="ARBA00022630"/>
    </source>
</evidence>
<organism evidence="18 19">
    <name type="scientific">Candidatus Daviesbacteria bacterium GW2011_GWB1_36_5</name>
    <dbReference type="NCBI Taxonomy" id="1618426"/>
    <lineage>
        <taxon>Bacteria</taxon>
        <taxon>Candidatus Daviesiibacteriota</taxon>
    </lineage>
</organism>
<dbReference type="GO" id="GO:0008360">
    <property type="term" value="P:regulation of cell shape"/>
    <property type="evidence" value="ECO:0007669"/>
    <property type="project" value="UniProtKB-KW"/>
</dbReference>
<comment type="cofactor">
    <cofactor evidence="1 16">
        <name>FAD</name>
        <dbReference type="ChEBI" id="CHEBI:57692"/>
    </cofactor>
</comment>
<dbReference type="InterPro" id="IPR036635">
    <property type="entry name" value="MurB_C_sf"/>
</dbReference>
<sequence>MNKQSNFPLSSITTLGIGGPASQLITITSENELQDILSQLPTTNYQLPLIIGGGSNLLVSDDGYPGTIIKNEIKGIQRNGNNLVVNSGTTLQDLVDFSIKEGLSGLQKLTGIPGTLGGAIYGNAGAYGQTISDHLTKVKTLNPKTPQTNEISLEECKFKYRDSSFKQNKLIILEATFELTPADPGQLQKEADETLEKRLVKYPKGIKCPGSFFKNLVADNLPKKILEKIPEEKIMYGKIPAGALLEEVGAKGDSQGDIEIANYHANLFINKGEGKAKDFYDLAKKYWQKVRDKYGISLEPEVQLINLPPLDQ</sequence>
<protein>
    <recommendedName>
        <fullName evidence="16">UDP-N-acetylenolpyruvoylglucosamine reductase</fullName>
        <ecNumber evidence="16">1.3.1.98</ecNumber>
    </recommendedName>
    <alternativeName>
        <fullName evidence="16">UDP-N-acetylmuramate dehydrogenase</fullName>
    </alternativeName>
</protein>
<comment type="catalytic activity">
    <reaction evidence="15 16">
        <text>UDP-N-acetyl-alpha-D-muramate + NADP(+) = UDP-N-acetyl-3-O-(1-carboxyvinyl)-alpha-D-glucosamine + NADPH + H(+)</text>
        <dbReference type="Rhea" id="RHEA:12248"/>
        <dbReference type="ChEBI" id="CHEBI:15378"/>
        <dbReference type="ChEBI" id="CHEBI:57783"/>
        <dbReference type="ChEBI" id="CHEBI:58349"/>
        <dbReference type="ChEBI" id="CHEBI:68483"/>
        <dbReference type="ChEBI" id="CHEBI:70757"/>
        <dbReference type="EC" id="1.3.1.98"/>
    </reaction>
</comment>
<evidence type="ECO:0000256" key="12">
    <source>
        <dbReference type="ARBA" id="ARBA00023002"/>
    </source>
</evidence>
<keyword evidence="10 16" id="KW-0133">Cell shape</keyword>
<comment type="caution">
    <text evidence="18">The sequence shown here is derived from an EMBL/GenBank/DDBJ whole genome shotgun (WGS) entry which is preliminary data.</text>
</comment>
<dbReference type="GO" id="GO:0051301">
    <property type="term" value="P:cell division"/>
    <property type="evidence" value="ECO:0007669"/>
    <property type="project" value="UniProtKB-KW"/>
</dbReference>
<evidence type="ECO:0000313" key="19">
    <source>
        <dbReference type="Proteomes" id="UP000034492"/>
    </source>
</evidence>
<keyword evidence="14 16" id="KW-0961">Cell wall biogenesis/degradation</keyword>
<keyword evidence="11 16" id="KW-0573">Peptidoglycan synthesis</keyword>
<dbReference type="InterPro" id="IPR003170">
    <property type="entry name" value="MurB"/>
</dbReference>
<keyword evidence="8 16" id="KW-0274">FAD</keyword>
<keyword evidence="5 16" id="KW-0963">Cytoplasm</keyword>
<keyword evidence="6 16" id="KW-0132">Cell division</keyword>
<dbReference type="InterPro" id="IPR016169">
    <property type="entry name" value="FAD-bd_PCMH_sub2"/>
</dbReference>
<dbReference type="SUPFAM" id="SSF56176">
    <property type="entry name" value="FAD-binding/transporter-associated domain-like"/>
    <property type="match status" value="1"/>
</dbReference>
<dbReference type="InterPro" id="IPR011601">
    <property type="entry name" value="MurB_C"/>
</dbReference>
<evidence type="ECO:0000256" key="15">
    <source>
        <dbReference type="ARBA" id="ARBA00048914"/>
    </source>
</evidence>
<dbReference type="Pfam" id="PF02873">
    <property type="entry name" value="MurB_C"/>
    <property type="match status" value="1"/>
</dbReference>
<dbReference type="GO" id="GO:0071555">
    <property type="term" value="P:cell wall organization"/>
    <property type="evidence" value="ECO:0007669"/>
    <property type="project" value="UniProtKB-KW"/>
</dbReference>
<feature type="active site" evidence="16">
    <location>
        <position position="161"/>
    </location>
</feature>
<dbReference type="PANTHER" id="PTHR21071">
    <property type="entry name" value="UDP-N-ACETYLENOLPYRUVOYLGLUCOSAMINE REDUCTASE"/>
    <property type="match status" value="1"/>
</dbReference>
<keyword evidence="12 16" id="KW-0560">Oxidoreductase</keyword>
<evidence type="ECO:0000256" key="1">
    <source>
        <dbReference type="ARBA" id="ARBA00001974"/>
    </source>
</evidence>
<dbReference type="AlphaFoldDB" id="A0A0G0ET21"/>
<feature type="domain" description="FAD-binding PCMH-type" evidence="17">
    <location>
        <begin position="17"/>
        <end position="182"/>
    </location>
</feature>
<gene>
    <name evidence="16" type="primary">murB</name>
    <name evidence="18" type="ORF">US19_C0009G0050</name>
</gene>
<dbReference type="Gene3D" id="3.30.465.10">
    <property type="match status" value="1"/>
</dbReference>
<evidence type="ECO:0000256" key="4">
    <source>
        <dbReference type="ARBA" id="ARBA00004752"/>
    </source>
</evidence>
<evidence type="ECO:0000256" key="13">
    <source>
        <dbReference type="ARBA" id="ARBA00023306"/>
    </source>
</evidence>
<name>A0A0G0ET21_9BACT</name>
<evidence type="ECO:0000259" key="17">
    <source>
        <dbReference type="PROSITE" id="PS51387"/>
    </source>
</evidence>
<comment type="similarity">
    <text evidence="16">Belongs to the MurB family.</text>
</comment>
<dbReference type="SUPFAM" id="SSF56194">
    <property type="entry name" value="Uridine diphospho-N-Acetylenolpyruvylglucosamine reductase, MurB, C-terminal domain"/>
    <property type="match status" value="1"/>
</dbReference>
<evidence type="ECO:0000256" key="5">
    <source>
        <dbReference type="ARBA" id="ARBA00022490"/>
    </source>
</evidence>
<dbReference type="Gene3D" id="3.30.43.10">
    <property type="entry name" value="Uridine Diphospho-n-acetylenolpyruvylglucosamine Reductase, domain 2"/>
    <property type="match status" value="1"/>
</dbReference>
<dbReference type="GO" id="GO:0071949">
    <property type="term" value="F:FAD binding"/>
    <property type="evidence" value="ECO:0007669"/>
    <property type="project" value="InterPro"/>
</dbReference>
<dbReference type="UniPathway" id="UPA00219"/>
<keyword evidence="7 16" id="KW-0285">Flavoprotein</keyword>
<dbReference type="PROSITE" id="PS51387">
    <property type="entry name" value="FAD_PCMH"/>
    <property type="match status" value="1"/>
</dbReference>
<dbReference type="EMBL" id="LBSA01000009">
    <property type="protein sequence ID" value="KKQ10048.1"/>
    <property type="molecule type" value="Genomic_DNA"/>
</dbReference>
<reference evidence="18 19" key="1">
    <citation type="journal article" date="2015" name="Nature">
        <title>rRNA introns, odd ribosomes, and small enigmatic genomes across a large radiation of phyla.</title>
        <authorList>
            <person name="Brown C.T."/>
            <person name="Hug L.A."/>
            <person name="Thomas B.C."/>
            <person name="Sharon I."/>
            <person name="Castelle C.J."/>
            <person name="Singh A."/>
            <person name="Wilkins M.J."/>
            <person name="Williams K.H."/>
            <person name="Banfield J.F."/>
        </authorList>
    </citation>
    <scope>NUCLEOTIDE SEQUENCE [LARGE SCALE GENOMIC DNA]</scope>
</reference>
<evidence type="ECO:0000256" key="8">
    <source>
        <dbReference type="ARBA" id="ARBA00022827"/>
    </source>
</evidence>
<evidence type="ECO:0000256" key="6">
    <source>
        <dbReference type="ARBA" id="ARBA00022618"/>
    </source>
</evidence>
<comment type="pathway">
    <text evidence="4 16">Cell wall biogenesis; peptidoglycan biosynthesis.</text>
</comment>
<dbReference type="InterPro" id="IPR016167">
    <property type="entry name" value="FAD-bd_PCMH_sub1"/>
</dbReference>
<dbReference type="Proteomes" id="UP000034492">
    <property type="component" value="Unassembled WGS sequence"/>
</dbReference>
<keyword evidence="13 16" id="KW-0131">Cell cycle</keyword>
<dbReference type="InterPro" id="IPR036318">
    <property type="entry name" value="FAD-bd_PCMH-like_sf"/>
</dbReference>
<dbReference type="GO" id="GO:0008762">
    <property type="term" value="F:UDP-N-acetylmuramate dehydrogenase activity"/>
    <property type="evidence" value="ECO:0007669"/>
    <property type="project" value="UniProtKB-UniRule"/>
</dbReference>
<dbReference type="HAMAP" id="MF_00037">
    <property type="entry name" value="MurB"/>
    <property type="match status" value="1"/>
</dbReference>
<dbReference type="PATRIC" id="fig|1618426.3.peg.415"/>
<evidence type="ECO:0000256" key="16">
    <source>
        <dbReference type="HAMAP-Rule" id="MF_00037"/>
    </source>
</evidence>
<dbReference type="GO" id="GO:0009252">
    <property type="term" value="P:peptidoglycan biosynthetic process"/>
    <property type="evidence" value="ECO:0007669"/>
    <property type="project" value="UniProtKB-UniRule"/>
</dbReference>
<evidence type="ECO:0000256" key="10">
    <source>
        <dbReference type="ARBA" id="ARBA00022960"/>
    </source>
</evidence>
<evidence type="ECO:0000313" key="18">
    <source>
        <dbReference type="EMBL" id="KKQ10048.1"/>
    </source>
</evidence>
<dbReference type="PANTHER" id="PTHR21071:SF4">
    <property type="entry name" value="UDP-N-ACETYLENOLPYRUVOYLGLUCOSAMINE REDUCTASE"/>
    <property type="match status" value="1"/>
</dbReference>
<dbReference type="EC" id="1.3.1.98" evidence="16"/>
<dbReference type="Pfam" id="PF01565">
    <property type="entry name" value="FAD_binding_4"/>
    <property type="match status" value="1"/>
</dbReference>